<evidence type="ECO:0000256" key="3">
    <source>
        <dbReference type="ARBA" id="ARBA00022989"/>
    </source>
</evidence>
<dbReference type="SUPFAM" id="SSF90123">
    <property type="entry name" value="ABC transporter transmembrane region"/>
    <property type="match status" value="1"/>
</dbReference>
<organism evidence="7">
    <name type="scientific">marine sediment metagenome</name>
    <dbReference type="NCBI Taxonomy" id="412755"/>
    <lineage>
        <taxon>unclassified sequences</taxon>
        <taxon>metagenomes</taxon>
        <taxon>ecological metagenomes</taxon>
    </lineage>
</organism>
<comment type="subcellular location">
    <subcellularLocation>
        <location evidence="1">Membrane</location>
        <topology evidence="1">Multi-pass membrane protein</topology>
    </subcellularLocation>
</comment>
<dbReference type="GO" id="GO:0005524">
    <property type="term" value="F:ATP binding"/>
    <property type="evidence" value="ECO:0007669"/>
    <property type="project" value="InterPro"/>
</dbReference>
<dbReference type="GO" id="GO:0016020">
    <property type="term" value="C:membrane"/>
    <property type="evidence" value="ECO:0007669"/>
    <property type="project" value="UniProtKB-SubCell"/>
</dbReference>
<dbReference type="PANTHER" id="PTHR24221">
    <property type="entry name" value="ATP-BINDING CASSETTE SUB-FAMILY B"/>
    <property type="match status" value="1"/>
</dbReference>
<feature type="non-terminal residue" evidence="7">
    <location>
        <position position="278"/>
    </location>
</feature>
<evidence type="ECO:0000259" key="6">
    <source>
        <dbReference type="PROSITE" id="PS50929"/>
    </source>
</evidence>
<feature type="transmembrane region" description="Helical" evidence="5">
    <location>
        <begin position="193"/>
        <end position="216"/>
    </location>
</feature>
<keyword evidence="4 5" id="KW-0472">Membrane</keyword>
<feature type="non-terminal residue" evidence="7">
    <location>
        <position position="1"/>
    </location>
</feature>
<name>X1SQH6_9ZZZZ</name>
<dbReference type="InterPro" id="IPR039421">
    <property type="entry name" value="Type_1_exporter"/>
</dbReference>
<comment type="caution">
    <text evidence="7">The sequence shown here is derived from an EMBL/GenBank/DDBJ whole genome shotgun (WGS) entry which is preliminary data.</text>
</comment>
<evidence type="ECO:0000313" key="7">
    <source>
        <dbReference type="EMBL" id="GAI95193.1"/>
    </source>
</evidence>
<proteinExistence type="predicted"/>
<dbReference type="Pfam" id="PF00664">
    <property type="entry name" value="ABC_membrane"/>
    <property type="match status" value="1"/>
</dbReference>
<dbReference type="EMBL" id="BARW01018117">
    <property type="protein sequence ID" value="GAI95193.1"/>
    <property type="molecule type" value="Genomic_DNA"/>
</dbReference>
<evidence type="ECO:0000256" key="5">
    <source>
        <dbReference type="SAM" id="Phobius"/>
    </source>
</evidence>
<dbReference type="AlphaFoldDB" id="X1SQH6"/>
<dbReference type="GO" id="GO:0140359">
    <property type="term" value="F:ABC-type transporter activity"/>
    <property type="evidence" value="ECO:0007669"/>
    <property type="project" value="InterPro"/>
</dbReference>
<evidence type="ECO:0000256" key="4">
    <source>
        <dbReference type="ARBA" id="ARBA00023136"/>
    </source>
</evidence>
<reference evidence="7" key="1">
    <citation type="journal article" date="2014" name="Front. Microbiol.">
        <title>High frequency of phylogenetically diverse reductive dehalogenase-homologous genes in deep subseafloor sedimentary metagenomes.</title>
        <authorList>
            <person name="Kawai M."/>
            <person name="Futagami T."/>
            <person name="Toyoda A."/>
            <person name="Takaki Y."/>
            <person name="Nishi S."/>
            <person name="Hori S."/>
            <person name="Arai W."/>
            <person name="Tsubouchi T."/>
            <person name="Morono Y."/>
            <person name="Uchiyama I."/>
            <person name="Ito T."/>
            <person name="Fujiyama A."/>
            <person name="Inagaki F."/>
            <person name="Takami H."/>
        </authorList>
    </citation>
    <scope>NUCLEOTIDE SEQUENCE</scope>
    <source>
        <strain evidence="7">Expedition CK06-06</strain>
    </source>
</reference>
<protein>
    <recommendedName>
        <fullName evidence="6">ABC transmembrane type-1 domain-containing protein</fullName>
    </recommendedName>
</protein>
<keyword evidence="3 5" id="KW-1133">Transmembrane helix</keyword>
<feature type="transmembrane region" description="Helical" evidence="5">
    <location>
        <begin position="77"/>
        <end position="101"/>
    </location>
</feature>
<feature type="transmembrane region" description="Helical" evidence="5">
    <location>
        <begin position="222"/>
        <end position="243"/>
    </location>
</feature>
<dbReference type="InterPro" id="IPR036640">
    <property type="entry name" value="ABC1_TM_sf"/>
</dbReference>
<dbReference type="Gene3D" id="1.20.1560.10">
    <property type="entry name" value="ABC transporter type 1, transmembrane domain"/>
    <property type="match status" value="1"/>
</dbReference>
<evidence type="ECO:0000256" key="2">
    <source>
        <dbReference type="ARBA" id="ARBA00022692"/>
    </source>
</evidence>
<feature type="transmembrane region" description="Helical" evidence="5">
    <location>
        <begin position="107"/>
        <end position="127"/>
    </location>
</feature>
<dbReference type="PROSITE" id="PS50929">
    <property type="entry name" value="ABC_TM1F"/>
    <property type="match status" value="1"/>
</dbReference>
<dbReference type="GO" id="GO:0034040">
    <property type="term" value="F:ATPase-coupled lipid transmembrane transporter activity"/>
    <property type="evidence" value="ECO:0007669"/>
    <property type="project" value="TreeGrafter"/>
</dbReference>
<evidence type="ECO:0000256" key="1">
    <source>
        <dbReference type="ARBA" id="ARBA00004141"/>
    </source>
</evidence>
<dbReference type="CDD" id="cd18544">
    <property type="entry name" value="ABC_6TM_TmrA_like"/>
    <property type="match status" value="1"/>
</dbReference>
<feature type="domain" description="ABC transmembrane type-1" evidence="6">
    <location>
        <begin position="13"/>
        <end position="258"/>
    </location>
</feature>
<gene>
    <name evidence="7" type="ORF">S12H4_31094</name>
</gene>
<keyword evidence="2 5" id="KW-0812">Transmembrane</keyword>
<dbReference type="PANTHER" id="PTHR24221:SF654">
    <property type="entry name" value="ATP-BINDING CASSETTE SUB-FAMILY B MEMBER 6"/>
    <property type="match status" value="1"/>
</dbReference>
<accession>X1SQH6</accession>
<sequence length="278" mass="31133">KGSILRNNHECSVLSLLFFMAITTYISQYGMGKISQKVTYEVRNDLFFKLQDMSLNYFDQRPSGDIISITTNDVTQLNLLVGGQFVQIITNIVSIVITILIMFLLNIYLALISLVIIPIFFVMAFFIQKIIMGVFKKARETIGQVTTSIQENIAGARIVKAYGQEERASSEFDQANTANYKIMVKIRRIMSTIFPLFTLIVTVLTVIILLLGGFIAIGEINIFGITISVGVLVAFISLLSQFFRPFMMLLQMQQIIGSALAASDRILSILEESVEIPE</sequence>
<dbReference type="InterPro" id="IPR011527">
    <property type="entry name" value="ABC1_TM_dom"/>
</dbReference>